<dbReference type="GO" id="GO:0008784">
    <property type="term" value="F:alanine racemase activity"/>
    <property type="evidence" value="ECO:0007669"/>
    <property type="project" value="TreeGrafter"/>
</dbReference>
<dbReference type="AlphaFoldDB" id="A0A386HS00"/>
<keyword evidence="3" id="KW-0413">Isomerase</keyword>
<proteinExistence type="predicted"/>
<dbReference type="Proteomes" id="UP000266118">
    <property type="component" value="Chromosome"/>
</dbReference>
<protein>
    <submittedName>
        <fullName evidence="5">Alanine/ornithine racemase family PLP-dependent enzyme</fullName>
    </submittedName>
</protein>
<dbReference type="SUPFAM" id="SSF51419">
    <property type="entry name" value="PLP-binding barrel"/>
    <property type="match status" value="1"/>
</dbReference>
<sequence length="360" mass="40605">MAFITLNTEKLKENYIHLDAFFKRHHIQWAVVSKLLCGNRKYLESLIHLGVQQICDSRVSNLRTIKSINPSVETIYIKPPAKRSVSSVVQYADVSFNTELSTMKLLSKAAVSANKIHKVVIMIELGELREGVMRENLVEFYSDVFKLPNIEVIGIGANLTCMYGVLPNHDKLIQLCIYKELIEAKFNKKILFVSGGASVTIPLIDKGLLPNGINHFRVGETLYLGTDVYNNTAYENMHNDVFKLYAEVIEMNEKPMVPIGELGHNLSGEKLEFDEAAMSENAHRAIIDLGLLDIESDHLTPFDDDLKIAGVSSDMMVIDLGENPRNIKTGDLIEFKMDYLGVLRIMHSKYIEKRFEGVAL</sequence>
<dbReference type="RefSeq" id="WP_119989570.1">
    <property type="nucleotide sequence ID" value="NZ_CP032489.1"/>
</dbReference>
<accession>A0A386HS00</accession>
<dbReference type="OrthoDB" id="504078at2"/>
<dbReference type="GO" id="GO:0030170">
    <property type="term" value="F:pyridoxal phosphate binding"/>
    <property type="evidence" value="ECO:0007669"/>
    <property type="project" value="TreeGrafter"/>
</dbReference>
<name>A0A386HS00_9BACT</name>
<dbReference type="Pfam" id="PF01168">
    <property type="entry name" value="Ala_racemase_N"/>
    <property type="match status" value="1"/>
</dbReference>
<dbReference type="Gene3D" id="3.20.20.10">
    <property type="entry name" value="Alanine racemase"/>
    <property type="match status" value="1"/>
</dbReference>
<evidence type="ECO:0000313" key="6">
    <source>
        <dbReference type="Proteomes" id="UP000266118"/>
    </source>
</evidence>
<reference evidence="5 6" key="1">
    <citation type="submission" date="2018-09" db="EMBL/GenBank/DDBJ databases">
        <title>Arachidicoccus sp. nov., a bacterium isolated from soil.</title>
        <authorList>
            <person name="Weon H.-Y."/>
            <person name="Kwon S.-W."/>
            <person name="Lee S.A."/>
        </authorList>
    </citation>
    <scope>NUCLEOTIDE SEQUENCE [LARGE SCALE GENOMIC DNA]</scope>
    <source>
        <strain evidence="5 6">KIS59-12</strain>
    </source>
</reference>
<keyword evidence="2" id="KW-0663">Pyridoxal phosphate</keyword>
<dbReference type="KEGG" id="ark:D6B99_14100"/>
<dbReference type="GO" id="GO:0005829">
    <property type="term" value="C:cytosol"/>
    <property type="evidence" value="ECO:0007669"/>
    <property type="project" value="TreeGrafter"/>
</dbReference>
<evidence type="ECO:0000256" key="3">
    <source>
        <dbReference type="ARBA" id="ARBA00023235"/>
    </source>
</evidence>
<dbReference type="PANTHER" id="PTHR30511:SF3">
    <property type="entry name" value="LYSINE RACEMASE"/>
    <property type="match status" value="1"/>
</dbReference>
<evidence type="ECO:0000259" key="4">
    <source>
        <dbReference type="Pfam" id="PF01168"/>
    </source>
</evidence>
<comment type="cofactor">
    <cofactor evidence="1">
        <name>pyridoxal 5'-phosphate</name>
        <dbReference type="ChEBI" id="CHEBI:597326"/>
    </cofactor>
</comment>
<feature type="domain" description="Alanine racemase N-terminal" evidence="4">
    <location>
        <begin position="7"/>
        <end position="225"/>
    </location>
</feature>
<dbReference type="InterPro" id="IPR000821">
    <property type="entry name" value="Ala_racemase"/>
</dbReference>
<gene>
    <name evidence="5" type="ORF">D6B99_14100</name>
</gene>
<evidence type="ECO:0000313" key="5">
    <source>
        <dbReference type="EMBL" id="AYD48635.1"/>
    </source>
</evidence>
<evidence type="ECO:0000256" key="1">
    <source>
        <dbReference type="ARBA" id="ARBA00001933"/>
    </source>
</evidence>
<evidence type="ECO:0000256" key="2">
    <source>
        <dbReference type="ARBA" id="ARBA00022898"/>
    </source>
</evidence>
<dbReference type="InterPro" id="IPR001608">
    <property type="entry name" value="Ala_racemase_N"/>
</dbReference>
<dbReference type="PANTHER" id="PTHR30511">
    <property type="entry name" value="ALANINE RACEMASE"/>
    <property type="match status" value="1"/>
</dbReference>
<dbReference type="EMBL" id="CP032489">
    <property type="protein sequence ID" value="AYD48635.1"/>
    <property type="molecule type" value="Genomic_DNA"/>
</dbReference>
<dbReference type="InterPro" id="IPR029066">
    <property type="entry name" value="PLP-binding_barrel"/>
</dbReference>
<keyword evidence="6" id="KW-1185">Reference proteome</keyword>
<organism evidence="5 6">
    <name type="scientific">Arachidicoccus soli</name>
    <dbReference type="NCBI Taxonomy" id="2341117"/>
    <lineage>
        <taxon>Bacteria</taxon>
        <taxon>Pseudomonadati</taxon>
        <taxon>Bacteroidota</taxon>
        <taxon>Chitinophagia</taxon>
        <taxon>Chitinophagales</taxon>
        <taxon>Chitinophagaceae</taxon>
        <taxon>Arachidicoccus</taxon>
    </lineage>
</organism>